<keyword evidence="1" id="KW-0175">Coiled coil</keyword>
<accession>A0A7J7MN90</accession>
<keyword evidence="3" id="KW-1185">Reference proteome</keyword>
<proteinExistence type="predicted"/>
<dbReference type="EMBL" id="JACGCM010001360">
    <property type="protein sequence ID" value="KAF6156260.1"/>
    <property type="molecule type" value="Genomic_DNA"/>
</dbReference>
<dbReference type="AlphaFoldDB" id="A0A7J7MN90"/>
<evidence type="ECO:0000256" key="1">
    <source>
        <dbReference type="SAM" id="Coils"/>
    </source>
</evidence>
<evidence type="ECO:0000313" key="3">
    <source>
        <dbReference type="Proteomes" id="UP000541444"/>
    </source>
</evidence>
<comment type="caution">
    <text evidence="2">The sequence shown here is derived from an EMBL/GenBank/DDBJ whole genome shotgun (WGS) entry which is preliminary data.</text>
</comment>
<protein>
    <submittedName>
        <fullName evidence="2">Uncharacterized protein</fullName>
    </submittedName>
</protein>
<dbReference type="Proteomes" id="UP000541444">
    <property type="component" value="Unassembled WGS sequence"/>
</dbReference>
<name>A0A7J7MN90_9MAGN</name>
<feature type="coiled-coil region" evidence="1">
    <location>
        <begin position="12"/>
        <end position="74"/>
    </location>
</feature>
<gene>
    <name evidence="2" type="ORF">GIB67_008030</name>
</gene>
<reference evidence="2 3" key="1">
    <citation type="journal article" date="2020" name="IScience">
        <title>Genome Sequencing of the Endangered Kingdonia uniflora (Circaeasteraceae, Ranunculales) Reveals Potential Mechanisms of Evolutionary Specialization.</title>
        <authorList>
            <person name="Sun Y."/>
            <person name="Deng T."/>
            <person name="Zhang A."/>
            <person name="Moore M.J."/>
            <person name="Landis J.B."/>
            <person name="Lin N."/>
            <person name="Zhang H."/>
            <person name="Zhang X."/>
            <person name="Huang J."/>
            <person name="Zhang X."/>
            <person name="Sun H."/>
            <person name="Wang H."/>
        </authorList>
    </citation>
    <scope>NUCLEOTIDE SEQUENCE [LARGE SCALE GENOMIC DNA]</scope>
    <source>
        <strain evidence="2">TB1705</strain>
        <tissue evidence="2">Leaf</tissue>
    </source>
</reference>
<sequence>MGGGPGSDELVLQKLKEELKQYKFAKEEELQELRGIAEKLKEKETDCDALIESKNQLEEELAMIKATIETFGTENVAEKLKDKHTQNLDLVQDIAVLKLQLATIKRQLNQNDDQIESLQNVMKTITESGYLNESWQNEIAIVLIQYKPKNVMDPTAINNNKLLTELILCLPEGPTGKLSDPIMVVCFEIRSILAFK</sequence>
<evidence type="ECO:0000313" key="2">
    <source>
        <dbReference type="EMBL" id="KAF6156260.1"/>
    </source>
</evidence>
<organism evidence="2 3">
    <name type="scientific">Kingdonia uniflora</name>
    <dbReference type="NCBI Taxonomy" id="39325"/>
    <lineage>
        <taxon>Eukaryota</taxon>
        <taxon>Viridiplantae</taxon>
        <taxon>Streptophyta</taxon>
        <taxon>Embryophyta</taxon>
        <taxon>Tracheophyta</taxon>
        <taxon>Spermatophyta</taxon>
        <taxon>Magnoliopsida</taxon>
        <taxon>Ranunculales</taxon>
        <taxon>Circaeasteraceae</taxon>
        <taxon>Kingdonia</taxon>
    </lineage>
</organism>